<dbReference type="InterPro" id="IPR004843">
    <property type="entry name" value="Calcineurin-like_PHP"/>
</dbReference>
<keyword evidence="3" id="KW-1185">Reference proteome</keyword>
<gene>
    <name evidence="2" type="ORF">SAMN02745190_01689</name>
</gene>
<dbReference type="RefSeq" id="WP_072935785.1">
    <property type="nucleotide sequence ID" value="NZ_FQUG01000006.1"/>
</dbReference>
<sequence length="257" mass="29840">MRLFITGDIHGNVERFLPDNMERKGYAPITKDDVVLICGDFGIPWHCGIGDLTVRWNGVLMHGGDAKQLSILRKLGAMFLFIDGNHEAYDMLEAYPVVEWHGGKVHRLQPNVLHLMRGEIFNFGKVRFLAFGGAKSVDREYRVKDESWWEREIPSEEEFQHALKNLEKVNNKVNFVFSHTAPAGFVVPFTKKLGFNPTTSFDRTMEMLTEIEKRISYQMWWFGHFHENFADKERNARWIYDSIDCVDINQGPISNLK</sequence>
<organism evidence="2 3">
    <name type="scientific">Schwartzia succinivorans DSM 10502</name>
    <dbReference type="NCBI Taxonomy" id="1123243"/>
    <lineage>
        <taxon>Bacteria</taxon>
        <taxon>Bacillati</taxon>
        <taxon>Bacillota</taxon>
        <taxon>Negativicutes</taxon>
        <taxon>Selenomonadales</taxon>
        <taxon>Selenomonadaceae</taxon>
        <taxon>Schwartzia</taxon>
    </lineage>
</organism>
<evidence type="ECO:0000313" key="2">
    <source>
        <dbReference type="EMBL" id="SHF02858.1"/>
    </source>
</evidence>
<dbReference type="GO" id="GO:0016787">
    <property type="term" value="F:hydrolase activity"/>
    <property type="evidence" value="ECO:0007669"/>
    <property type="project" value="InterPro"/>
</dbReference>
<dbReference type="Gene3D" id="3.60.21.10">
    <property type="match status" value="1"/>
</dbReference>
<feature type="domain" description="Calcineurin-like phosphoesterase" evidence="1">
    <location>
        <begin position="1"/>
        <end position="227"/>
    </location>
</feature>
<evidence type="ECO:0000313" key="3">
    <source>
        <dbReference type="Proteomes" id="UP000184404"/>
    </source>
</evidence>
<dbReference type="AlphaFoldDB" id="A0A1M4YB91"/>
<dbReference type="SUPFAM" id="SSF56300">
    <property type="entry name" value="Metallo-dependent phosphatases"/>
    <property type="match status" value="1"/>
</dbReference>
<protein>
    <submittedName>
        <fullName evidence="2">Predicted phosphoesterase</fullName>
    </submittedName>
</protein>
<dbReference type="Pfam" id="PF00149">
    <property type="entry name" value="Metallophos"/>
    <property type="match status" value="1"/>
</dbReference>
<dbReference type="Proteomes" id="UP000184404">
    <property type="component" value="Unassembled WGS sequence"/>
</dbReference>
<accession>A0A1M4YB91</accession>
<dbReference type="EMBL" id="FQUG01000006">
    <property type="protein sequence ID" value="SHF02858.1"/>
    <property type="molecule type" value="Genomic_DNA"/>
</dbReference>
<name>A0A1M4YB91_9FIRM</name>
<reference evidence="2 3" key="1">
    <citation type="submission" date="2016-11" db="EMBL/GenBank/DDBJ databases">
        <authorList>
            <person name="Jaros S."/>
            <person name="Januszkiewicz K."/>
            <person name="Wedrychowicz H."/>
        </authorList>
    </citation>
    <scope>NUCLEOTIDE SEQUENCE [LARGE SCALE GENOMIC DNA]</scope>
    <source>
        <strain evidence="2 3">DSM 10502</strain>
    </source>
</reference>
<dbReference type="STRING" id="1123243.SAMN02745190_01689"/>
<evidence type="ECO:0000259" key="1">
    <source>
        <dbReference type="Pfam" id="PF00149"/>
    </source>
</evidence>
<dbReference type="InterPro" id="IPR029052">
    <property type="entry name" value="Metallo-depent_PP-like"/>
</dbReference>
<dbReference type="OrthoDB" id="9787800at2"/>
<proteinExistence type="predicted"/>